<dbReference type="PANTHER" id="PTHR13215">
    <property type="entry name" value="RNA POLYMERASE II TRANSCRIPTIONAL COACTIVATOR"/>
    <property type="match status" value="1"/>
</dbReference>
<comment type="subcellular location">
    <subcellularLocation>
        <location evidence="1">Nucleus</location>
    </subcellularLocation>
</comment>
<comment type="similarity">
    <text evidence="2">Belongs to the transcriptional coactivator PC4 family.</text>
</comment>
<dbReference type="GO" id="GO:0003713">
    <property type="term" value="F:transcription coactivator activity"/>
    <property type="evidence" value="ECO:0007669"/>
    <property type="project" value="InterPro"/>
</dbReference>
<dbReference type="SUPFAM" id="SSF54447">
    <property type="entry name" value="ssDNA-binding transcriptional regulator domain"/>
    <property type="match status" value="1"/>
</dbReference>
<evidence type="ECO:0000256" key="6">
    <source>
        <dbReference type="ARBA" id="ARBA00023242"/>
    </source>
</evidence>
<protein>
    <recommendedName>
        <fullName evidence="8">Transcriptional coactivator p15 (PC4) C-terminal domain-containing protein</fullName>
    </recommendedName>
</protein>
<dbReference type="Pfam" id="PF02229">
    <property type="entry name" value="PC4"/>
    <property type="match status" value="1"/>
</dbReference>
<keyword evidence="5" id="KW-0804">Transcription</keyword>
<dbReference type="AlphaFoldDB" id="A0AA38SB96"/>
<keyword evidence="3" id="KW-0805">Transcription regulation</keyword>
<evidence type="ECO:0000256" key="2">
    <source>
        <dbReference type="ARBA" id="ARBA00009001"/>
    </source>
</evidence>
<feature type="region of interest" description="Disordered" evidence="7">
    <location>
        <begin position="130"/>
        <end position="155"/>
    </location>
</feature>
<name>A0AA38SB96_9PEZI</name>
<proteinExistence type="inferred from homology"/>
<dbReference type="GO" id="GO:0060261">
    <property type="term" value="P:positive regulation of transcription initiation by RNA polymerase II"/>
    <property type="evidence" value="ECO:0007669"/>
    <property type="project" value="InterPro"/>
</dbReference>
<reference evidence="9" key="1">
    <citation type="submission" date="2022-07" db="EMBL/GenBank/DDBJ databases">
        <title>Fungi with potential for degradation of polypropylene.</title>
        <authorList>
            <person name="Gostincar C."/>
        </authorList>
    </citation>
    <scope>NUCLEOTIDE SEQUENCE</scope>
    <source>
        <strain evidence="9">EXF-13308</strain>
    </source>
</reference>
<dbReference type="InterPro" id="IPR003173">
    <property type="entry name" value="PC4_C"/>
</dbReference>
<dbReference type="GO" id="GO:0003677">
    <property type="term" value="F:DNA binding"/>
    <property type="evidence" value="ECO:0007669"/>
    <property type="project" value="UniProtKB-KW"/>
</dbReference>
<dbReference type="Proteomes" id="UP001174694">
    <property type="component" value="Unassembled WGS sequence"/>
</dbReference>
<evidence type="ECO:0000256" key="1">
    <source>
        <dbReference type="ARBA" id="ARBA00004123"/>
    </source>
</evidence>
<keyword evidence="4" id="KW-0238">DNA-binding</keyword>
<dbReference type="EMBL" id="JANBVO010000002">
    <property type="protein sequence ID" value="KAJ9156451.1"/>
    <property type="molecule type" value="Genomic_DNA"/>
</dbReference>
<dbReference type="InterPro" id="IPR045125">
    <property type="entry name" value="Sub1/Tcp4-like"/>
</dbReference>
<dbReference type="GO" id="GO:0005634">
    <property type="term" value="C:nucleus"/>
    <property type="evidence" value="ECO:0007669"/>
    <property type="project" value="UniProtKB-SubCell"/>
</dbReference>
<organism evidence="9 10">
    <name type="scientific">Pleurostoma richardsiae</name>
    <dbReference type="NCBI Taxonomy" id="41990"/>
    <lineage>
        <taxon>Eukaryota</taxon>
        <taxon>Fungi</taxon>
        <taxon>Dikarya</taxon>
        <taxon>Ascomycota</taxon>
        <taxon>Pezizomycotina</taxon>
        <taxon>Sordariomycetes</taxon>
        <taxon>Sordariomycetidae</taxon>
        <taxon>Calosphaeriales</taxon>
        <taxon>Pleurostomataceae</taxon>
        <taxon>Pleurostoma</taxon>
    </lineage>
</organism>
<dbReference type="InterPro" id="IPR009044">
    <property type="entry name" value="ssDNA-bd_transcriptional_reg"/>
</dbReference>
<feature type="compositionally biased region" description="Low complexity" evidence="7">
    <location>
        <begin position="28"/>
        <end position="43"/>
    </location>
</feature>
<evidence type="ECO:0000313" key="9">
    <source>
        <dbReference type="EMBL" id="KAJ9156451.1"/>
    </source>
</evidence>
<comment type="caution">
    <text evidence="9">The sequence shown here is derived from an EMBL/GenBank/DDBJ whole genome shotgun (WGS) entry which is preliminary data.</text>
</comment>
<keyword evidence="6" id="KW-0539">Nucleus</keyword>
<accession>A0AA38SB96</accession>
<evidence type="ECO:0000256" key="5">
    <source>
        <dbReference type="ARBA" id="ARBA00023163"/>
    </source>
</evidence>
<evidence type="ECO:0000259" key="8">
    <source>
        <dbReference type="Pfam" id="PF02229"/>
    </source>
</evidence>
<feature type="domain" description="Transcriptional coactivator p15 (PC4) C-terminal" evidence="8">
    <location>
        <begin position="56"/>
        <end position="107"/>
    </location>
</feature>
<gene>
    <name evidence="9" type="ORF">NKR23_g1365</name>
</gene>
<evidence type="ECO:0000256" key="4">
    <source>
        <dbReference type="ARBA" id="ARBA00023125"/>
    </source>
</evidence>
<keyword evidence="10" id="KW-1185">Reference proteome</keyword>
<evidence type="ECO:0000313" key="10">
    <source>
        <dbReference type="Proteomes" id="UP001174694"/>
    </source>
</evidence>
<evidence type="ECO:0000256" key="3">
    <source>
        <dbReference type="ARBA" id="ARBA00023015"/>
    </source>
</evidence>
<feature type="region of interest" description="Disordered" evidence="7">
    <location>
        <begin position="1"/>
        <end position="57"/>
    </location>
</feature>
<sequence>MPKYKSKRALSEEDDSEDLKSSKKIKPSDSVPASKSSSSKSSGAGAGKDSEGNSYWELSSKRRVGVSKFKNALLVNIREYYEADGELKPGKKGISLSVDQYQSLLKAIPAINAELRKAGHNVDDLNADSAQEVVSKPAKKAKKANIEATSDEESD</sequence>
<dbReference type="Gene3D" id="2.30.31.10">
    <property type="entry name" value="Transcriptional Coactivator Pc4, Chain A"/>
    <property type="match status" value="1"/>
</dbReference>
<evidence type="ECO:0000256" key="7">
    <source>
        <dbReference type="SAM" id="MobiDB-lite"/>
    </source>
</evidence>